<dbReference type="InterPro" id="IPR052437">
    <property type="entry name" value="Pectin_Meth_Modulator"/>
</dbReference>
<keyword evidence="1" id="KW-1133">Transmembrane helix</keyword>
<keyword evidence="1" id="KW-0812">Transmembrane</keyword>
<organism evidence="2 3">
    <name type="scientific">Thlaspi arvense</name>
    <name type="common">Field penny-cress</name>
    <dbReference type="NCBI Taxonomy" id="13288"/>
    <lineage>
        <taxon>Eukaryota</taxon>
        <taxon>Viridiplantae</taxon>
        <taxon>Streptophyta</taxon>
        <taxon>Embryophyta</taxon>
        <taxon>Tracheophyta</taxon>
        <taxon>Spermatophyta</taxon>
        <taxon>Magnoliopsida</taxon>
        <taxon>eudicotyledons</taxon>
        <taxon>Gunneridae</taxon>
        <taxon>Pentapetalae</taxon>
        <taxon>rosids</taxon>
        <taxon>malvids</taxon>
        <taxon>Brassicales</taxon>
        <taxon>Brassicaceae</taxon>
        <taxon>Thlaspideae</taxon>
        <taxon>Thlaspi</taxon>
    </lineage>
</organism>
<dbReference type="AlphaFoldDB" id="A0AAU9R6H8"/>
<keyword evidence="1" id="KW-0472">Membrane</keyword>
<evidence type="ECO:0000313" key="2">
    <source>
        <dbReference type="EMBL" id="CAH2034421.1"/>
    </source>
</evidence>
<gene>
    <name evidence="2" type="ORF">TAV2_LOCUS3433</name>
</gene>
<dbReference type="EMBL" id="OU466857">
    <property type="protein sequence ID" value="CAH2034421.1"/>
    <property type="molecule type" value="Genomic_DNA"/>
</dbReference>
<evidence type="ECO:0000313" key="3">
    <source>
        <dbReference type="Proteomes" id="UP000836841"/>
    </source>
</evidence>
<dbReference type="PANTHER" id="PTHR31265:SF1">
    <property type="entry name" value="OS01G0756600 PROTEIN"/>
    <property type="match status" value="1"/>
</dbReference>
<name>A0AAU9R6H8_THLAR</name>
<dbReference type="GO" id="GO:0005886">
    <property type="term" value="C:plasma membrane"/>
    <property type="evidence" value="ECO:0007669"/>
    <property type="project" value="TreeGrafter"/>
</dbReference>
<evidence type="ECO:0000256" key="1">
    <source>
        <dbReference type="SAM" id="Phobius"/>
    </source>
</evidence>
<accession>A0AAU9R6H8</accession>
<feature type="transmembrane region" description="Helical" evidence="1">
    <location>
        <begin position="70"/>
        <end position="88"/>
    </location>
</feature>
<dbReference type="PANTHER" id="PTHR31265">
    <property type="entry name" value="OS02G0527500 PROTEIN-RELATED"/>
    <property type="match status" value="1"/>
</dbReference>
<protein>
    <submittedName>
        <fullName evidence="2">Uncharacterized protein</fullName>
    </submittedName>
</protein>
<dbReference type="Proteomes" id="UP000836841">
    <property type="component" value="Chromosome 1"/>
</dbReference>
<reference evidence="2 3" key="1">
    <citation type="submission" date="2022-03" db="EMBL/GenBank/DDBJ databases">
        <authorList>
            <person name="Nunn A."/>
            <person name="Chopra R."/>
            <person name="Nunn A."/>
            <person name="Contreras Garrido A."/>
        </authorList>
    </citation>
    <scope>NUCLEOTIDE SEQUENCE [LARGE SCALE GENOMIC DNA]</scope>
</reference>
<keyword evidence="3" id="KW-1185">Reference proteome</keyword>
<proteinExistence type="predicted"/>
<sequence length="89" mass="9948">MRYDQAKNFHYIAQANSSFEKVGLNFTAKADRTRVAFYSVYYNTRTDDISSLCGPVIDDVRVWFAGSKRIGAGFGFGVSVLVLLVIGWV</sequence>